<dbReference type="Proteomes" id="UP000638560">
    <property type="component" value="Unassembled WGS sequence"/>
</dbReference>
<reference evidence="1 2" key="1">
    <citation type="submission" date="2020-11" db="EMBL/GenBank/DDBJ databases">
        <title>A novel isolate from a Black sea contaminated sediment with potential to produce alkanes: Plantactinospora alkalitolerans sp. nov.</title>
        <authorList>
            <person name="Carro L."/>
            <person name="Veyisoglu A."/>
            <person name="Guven K."/>
            <person name="Schumann P."/>
            <person name="Klenk H.-P."/>
            <person name="Sahin N."/>
        </authorList>
    </citation>
    <scope>NUCLEOTIDE SEQUENCE [LARGE SCALE GENOMIC DNA]</scope>
    <source>
        <strain evidence="1 2">S1510</strain>
    </source>
</reference>
<name>A0ABS0GRW5_9ACTN</name>
<accession>A0ABS0GRW5</accession>
<proteinExistence type="predicted"/>
<evidence type="ECO:0000313" key="1">
    <source>
        <dbReference type="EMBL" id="MBF9128927.1"/>
    </source>
</evidence>
<gene>
    <name evidence="1" type="ORF">I0C86_08010</name>
</gene>
<keyword evidence="2" id="KW-1185">Reference proteome</keyword>
<dbReference type="EMBL" id="JADPUN010000097">
    <property type="protein sequence ID" value="MBF9128927.1"/>
    <property type="molecule type" value="Genomic_DNA"/>
</dbReference>
<protein>
    <submittedName>
        <fullName evidence="1">Uncharacterized protein</fullName>
    </submittedName>
</protein>
<organism evidence="1 2">
    <name type="scientific">Plantactinospora alkalitolerans</name>
    <dbReference type="NCBI Taxonomy" id="2789879"/>
    <lineage>
        <taxon>Bacteria</taxon>
        <taxon>Bacillati</taxon>
        <taxon>Actinomycetota</taxon>
        <taxon>Actinomycetes</taxon>
        <taxon>Micromonosporales</taxon>
        <taxon>Micromonosporaceae</taxon>
        <taxon>Plantactinospora</taxon>
    </lineage>
</organism>
<comment type="caution">
    <text evidence="1">The sequence shown here is derived from an EMBL/GenBank/DDBJ whole genome shotgun (WGS) entry which is preliminary data.</text>
</comment>
<sequence>MTTTTPQATAATPVRLAAHHTVTKRLGNWTTDREFEVRAHHGVAVLDLRSPHIPAGEIRITADLDHAVLKLLVAEDAALDDWDLRRTGRSRVKDAVGPNAADGRRVVVTGQLRRAEVRVHRGGIAVLSAMFTREYWSDLRRAHRQGGFPTVDDPTRTA</sequence>
<evidence type="ECO:0000313" key="2">
    <source>
        <dbReference type="Proteomes" id="UP000638560"/>
    </source>
</evidence>
<dbReference type="RefSeq" id="WP_196200571.1">
    <property type="nucleotide sequence ID" value="NZ_JADPUN010000097.1"/>
</dbReference>